<evidence type="ECO:0000313" key="10">
    <source>
        <dbReference type="Proteomes" id="UP001178461"/>
    </source>
</evidence>
<dbReference type="PANTHER" id="PTHR11211">
    <property type="entry name" value="IROQUOIS-CLASS HOMEODOMAIN PROTEIN IRX"/>
    <property type="match status" value="1"/>
</dbReference>
<accession>A0AA35KJP1</accession>
<feature type="compositionally biased region" description="Acidic residues" evidence="7">
    <location>
        <begin position="134"/>
        <end position="146"/>
    </location>
</feature>
<keyword evidence="10" id="KW-1185">Reference proteome</keyword>
<keyword evidence="5 6" id="KW-0539">Nucleus</keyword>
<evidence type="ECO:0000313" key="9">
    <source>
        <dbReference type="EMBL" id="CAI5778662.1"/>
    </source>
</evidence>
<dbReference type="GO" id="GO:0030182">
    <property type="term" value="P:neuron differentiation"/>
    <property type="evidence" value="ECO:0007669"/>
    <property type="project" value="TreeGrafter"/>
</dbReference>
<evidence type="ECO:0000256" key="2">
    <source>
        <dbReference type="ARBA" id="ARBA00008446"/>
    </source>
</evidence>
<evidence type="ECO:0000256" key="7">
    <source>
        <dbReference type="SAM" id="MobiDB-lite"/>
    </source>
</evidence>
<dbReference type="GO" id="GO:0000978">
    <property type="term" value="F:RNA polymerase II cis-regulatory region sequence-specific DNA binding"/>
    <property type="evidence" value="ECO:0007669"/>
    <property type="project" value="TreeGrafter"/>
</dbReference>
<dbReference type="InterPro" id="IPR008422">
    <property type="entry name" value="KN_HD"/>
</dbReference>
<dbReference type="PROSITE" id="PS50071">
    <property type="entry name" value="HOMEOBOX_2"/>
    <property type="match status" value="1"/>
</dbReference>
<keyword evidence="3 6" id="KW-0238">DNA-binding</keyword>
<protein>
    <submittedName>
        <fullName evidence="9">Iroquois-class homeodomain protein IRX-3-like</fullName>
    </submittedName>
</protein>
<dbReference type="InterPro" id="IPR017970">
    <property type="entry name" value="Homeobox_CS"/>
</dbReference>
<evidence type="ECO:0000256" key="5">
    <source>
        <dbReference type="ARBA" id="ARBA00023242"/>
    </source>
</evidence>
<gene>
    <name evidence="9" type="ORF">PODLI_1B016395</name>
</gene>
<dbReference type="InterPro" id="IPR009057">
    <property type="entry name" value="Homeodomain-like_sf"/>
</dbReference>
<dbReference type="AlphaFoldDB" id="A0AA35KJP1"/>
<comment type="subcellular location">
    <subcellularLocation>
        <location evidence="1 6">Nucleus</location>
    </subcellularLocation>
</comment>
<proteinExistence type="inferred from homology"/>
<dbReference type="Proteomes" id="UP001178461">
    <property type="component" value="Chromosome 6"/>
</dbReference>
<evidence type="ECO:0000259" key="8">
    <source>
        <dbReference type="PROSITE" id="PS50071"/>
    </source>
</evidence>
<evidence type="ECO:0000256" key="1">
    <source>
        <dbReference type="ARBA" id="ARBA00004123"/>
    </source>
</evidence>
<keyword evidence="4 6" id="KW-0371">Homeobox</keyword>
<reference evidence="9" key="1">
    <citation type="submission" date="2022-12" db="EMBL/GenBank/DDBJ databases">
        <authorList>
            <person name="Alioto T."/>
            <person name="Alioto T."/>
            <person name="Gomez Garrido J."/>
        </authorList>
    </citation>
    <scope>NUCLEOTIDE SEQUENCE</scope>
</reference>
<evidence type="ECO:0000256" key="6">
    <source>
        <dbReference type="PROSITE-ProRule" id="PRU00108"/>
    </source>
</evidence>
<comment type="similarity">
    <text evidence="2">Belongs to the TALE/IRO homeobox family.</text>
</comment>
<feature type="domain" description="Homeobox" evidence="8">
    <location>
        <begin position="56"/>
        <end position="119"/>
    </location>
</feature>
<feature type="region of interest" description="Disordered" evidence="7">
    <location>
        <begin position="127"/>
        <end position="174"/>
    </location>
</feature>
<feature type="DNA-binding region" description="Homeobox" evidence="6">
    <location>
        <begin position="58"/>
        <end position="120"/>
    </location>
</feature>
<dbReference type="CDD" id="cd00086">
    <property type="entry name" value="homeodomain"/>
    <property type="match status" value="1"/>
</dbReference>
<dbReference type="InterPro" id="IPR001356">
    <property type="entry name" value="HD"/>
</dbReference>
<sequence>MPCTYPALPCYSLLQPPPLGLFTQPVSAPCELPGGPPLLWPAPLLYSPLLRPGTPEDPSRGKAAASRESTAALKAWLGQHPKNPYPSKGEKVLLAIVSRMSLTQVSTWFANARRRLKKENRACWVPRAPKAEGEAEEEEEDSEGEAGAERAAPSTPPPRTKLTQSGSLAETAAPWLKAGRWQGLPASPLPATAEVQELPAKPKIWRVAELATSAQPGRGAL</sequence>
<evidence type="ECO:0000256" key="4">
    <source>
        <dbReference type="ARBA" id="ARBA00023155"/>
    </source>
</evidence>
<organism evidence="9 10">
    <name type="scientific">Podarcis lilfordi</name>
    <name type="common">Lilford's wall lizard</name>
    <dbReference type="NCBI Taxonomy" id="74358"/>
    <lineage>
        <taxon>Eukaryota</taxon>
        <taxon>Metazoa</taxon>
        <taxon>Chordata</taxon>
        <taxon>Craniata</taxon>
        <taxon>Vertebrata</taxon>
        <taxon>Euteleostomi</taxon>
        <taxon>Lepidosauria</taxon>
        <taxon>Squamata</taxon>
        <taxon>Bifurcata</taxon>
        <taxon>Unidentata</taxon>
        <taxon>Episquamata</taxon>
        <taxon>Laterata</taxon>
        <taxon>Lacertibaenia</taxon>
        <taxon>Lacertidae</taxon>
        <taxon>Podarcis</taxon>
    </lineage>
</organism>
<dbReference type="EMBL" id="OX395131">
    <property type="protein sequence ID" value="CAI5778662.1"/>
    <property type="molecule type" value="Genomic_DNA"/>
</dbReference>
<dbReference type="PANTHER" id="PTHR11211:SF41">
    <property type="entry name" value="IROQUOIS HOMEOBOX 7"/>
    <property type="match status" value="1"/>
</dbReference>
<evidence type="ECO:0000256" key="3">
    <source>
        <dbReference type="ARBA" id="ARBA00023125"/>
    </source>
</evidence>
<dbReference type="SMART" id="SM00389">
    <property type="entry name" value="HOX"/>
    <property type="match status" value="1"/>
</dbReference>
<dbReference type="PROSITE" id="PS00027">
    <property type="entry name" value="HOMEOBOX_1"/>
    <property type="match status" value="1"/>
</dbReference>
<name>A0AA35KJP1_9SAUR</name>
<dbReference type="GO" id="GO:0005634">
    <property type="term" value="C:nucleus"/>
    <property type="evidence" value="ECO:0007669"/>
    <property type="project" value="UniProtKB-SubCell"/>
</dbReference>
<dbReference type="GO" id="GO:0048468">
    <property type="term" value="P:cell development"/>
    <property type="evidence" value="ECO:0007669"/>
    <property type="project" value="TreeGrafter"/>
</dbReference>
<dbReference type="Gene3D" id="1.10.10.60">
    <property type="entry name" value="Homeodomain-like"/>
    <property type="match status" value="1"/>
</dbReference>
<dbReference type="Pfam" id="PF05920">
    <property type="entry name" value="Homeobox_KN"/>
    <property type="match status" value="1"/>
</dbReference>
<dbReference type="GO" id="GO:0000981">
    <property type="term" value="F:DNA-binding transcription factor activity, RNA polymerase II-specific"/>
    <property type="evidence" value="ECO:0007669"/>
    <property type="project" value="InterPro"/>
</dbReference>
<dbReference type="SUPFAM" id="SSF46689">
    <property type="entry name" value="Homeodomain-like"/>
    <property type="match status" value="1"/>
</dbReference>